<gene>
    <name evidence="1" type="ORF">RRG08_007565</name>
</gene>
<accession>A0AAE0Z2T1</accession>
<organism evidence="1 2">
    <name type="scientific">Elysia crispata</name>
    <name type="common">lettuce slug</name>
    <dbReference type="NCBI Taxonomy" id="231223"/>
    <lineage>
        <taxon>Eukaryota</taxon>
        <taxon>Metazoa</taxon>
        <taxon>Spiralia</taxon>
        <taxon>Lophotrochozoa</taxon>
        <taxon>Mollusca</taxon>
        <taxon>Gastropoda</taxon>
        <taxon>Heterobranchia</taxon>
        <taxon>Euthyneura</taxon>
        <taxon>Panpulmonata</taxon>
        <taxon>Sacoglossa</taxon>
        <taxon>Placobranchoidea</taxon>
        <taxon>Plakobranchidae</taxon>
        <taxon>Elysia</taxon>
    </lineage>
</organism>
<dbReference type="Proteomes" id="UP001283361">
    <property type="component" value="Unassembled WGS sequence"/>
</dbReference>
<sequence>MSVATVARIPADNDTDKLSLDMMPRDSDFIWLVRIKLCSELDGVGGLCVYVCEGAEKIQPQPVRLWCIVINGFDAENVSDVIRTILPHGCNDGLSSGTERWGKLLALGLMLCRCSYCWTVRG</sequence>
<keyword evidence="2" id="KW-1185">Reference proteome</keyword>
<proteinExistence type="predicted"/>
<dbReference type="AlphaFoldDB" id="A0AAE0Z2T1"/>
<name>A0AAE0Z2T1_9GAST</name>
<evidence type="ECO:0000313" key="1">
    <source>
        <dbReference type="EMBL" id="KAK3761784.1"/>
    </source>
</evidence>
<dbReference type="EMBL" id="JAWDGP010004837">
    <property type="protein sequence ID" value="KAK3761784.1"/>
    <property type="molecule type" value="Genomic_DNA"/>
</dbReference>
<evidence type="ECO:0000313" key="2">
    <source>
        <dbReference type="Proteomes" id="UP001283361"/>
    </source>
</evidence>
<protein>
    <submittedName>
        <fullName evidence="1">Uncharacterized protein</fullName>
    </submittedName>
</protein>
<reference evidence="1" key="1">
    <citation type="journal article" date="2023" name="G3 (Bethesda)">
        <title>A reference genome for the long-term kleptoplast-retaining sea slug Elysia crispata morphotype clarki.</title>
        <authorList>
            <person name="Eastman K.E."/>
            <person name="Pendleton A.L."/>
            <person name="Shaikh M.A."/>
            <person name="Suttiyut T."/>
            <person name="Ogas R."/>
            <person name="Tomko P."/>
            <person name="Gavelis G."/>
            <person name="Widhalm J.R."/>
            <person name="Wisecaver J.H."/>
        </authorList>
    </citation>
    <scope>NUCLEOTIDE SEQUENCE</scope>
    <source>
        <strain evidence="1">ECLA1</strain>
    </source>
</reference>
<comment type="caution">
    <text evidence="1">The sequence shown here is derived from an EMBL/GenBank/DDBJ whole genome shotgun (WGS) entry which is preliminary data.</text>
</comment>